<evidence type="ECO:0000313" key="2">
    <source>
        <dbReference type="EMBL" id="SUM43553.1"/>
    </source>
</evidence>
<dbReference type="RefSeq" id="WP_241523153.1">
    <property type="nucleotide sequence ID" value="NZ_PPQH01000091.1"/>
</dbReference>
<feature type="domain" description="Primase C-terminal 1" evidence="1">
    <location>
        <begin position="41"/>
        <end position="106"/>
    </location>
</feature>
<keyword evidence="3" id="KW-1185">Reference proteome</keyword>
<accession>A0A380G013</accession>
<dbReference type="EMBL" id="UHDP01000001">
    <property type="protein sequence ID" value="SUM43553.1"/>
    <property type="molecule type" value="Genomic_DNA"/>
</dbReference>
<evidence type="ECO:0000259" key="1">
    <source>
        <dbReference type="SMART" id="SM00942"/>
    </source>
</evidence>
<name>A0A380G013_STAIN</name>
<gene>
    <name evidence="2" type="ORF">NCTC11048_00040</name>
</gene>
<dbReference type="Pfam" id="PF08708">
    <property type="entry name" value="PriCT_1"/>
    <property type="match status" value="1"/>
</dbReference>
<dbReference type="InterPro" id="IPR014820">
    <property type="entry name" value="PriCT_1"/>
</dbReference>
<evidence type="ECO:0000313" key="3">
    <source>
        <dbReference type="Proteomes" id="UP000255549"/>
    </source>
</evidence>
<reference evidence="2 3" key="1">
    <citation type="submission" date="2018-06" db="EMBL/GenBank/DDBJ databases">
        <authorList>
            <consortium name="Pathogen Informatics"/>
            <person name="Doyle S."/>
        </authorList>
    </citation>
    <scope>NUCLEOTIDE SEQUENCE [LARGE SCALE GENOMIC DNA]</scope>
    <source>
        <strain evidence="3">NCTC 11048</strain>
    </source>
</reference>
<dbReference type="SMART" id="SM00942">
    <property type="entry name" value="PriCT_1"/>
    <property type="match status" value="1"/>
</dbReference>
<dbReference type="AlphaFoldDB" id="A0A380G013"/>
<dbReference type="Proteomes" id="UP000255549">
    <property type="component" value="Unassembled WGS sequence"/>
</dbReference>
<protein>
    <submittedName>
        <fullName evidence="2">Primase C 1 family protein</fullName>
    </submittedName>
</protein>
<organism evidence="2 3">
    <name type="scientific">Staphylococcus intermedius NCTC 11048</name>
    <dbReference type="NCBI Taxonomy" id="1141106"/>
    <lineage>
        <taxon>Bacteria</taxon>
        <taxon>Bacillati</taxon>
        <taxon>Bacillota</taxon>
        <taxon>Bacilli</taxon>
        <taxon>Bacillales</taxon>
        <taxon>Staphylococcaceae</taxon>
        <taxon>Staphylococcus</taxon>
        <taxon>Staphylococcus intermedius group</taxon>
    </lineage>
</organism>
<dbReference type="STRING" id="1141106.GCA_000308095_02608"/>
<sequence length="286" mass="33276">MVRWSKEYSEKHDLNQNVFYKSIANGQELTPEWVDYLLKEADVTSFGYGVGRNNTMFSVALYYYSKNVDIKVAESNINAFNQRLNKPLSHKEVEKVIKNAYSGRYGGVMREHVENLLEAFSDGQIAYSNSGVSINGFWKHKKERKDRVRSHFDKRKGDLESYLREHTNKQKVFVKGSMSAIAKKLGMVRSSLYAIFEKYINKGTIIKYTIKNGRYSETFIALKSVKDKKGSYIKAIRHLVSCETNTNRLMAQNNNLINEIENTLTYIDRHTQYIEDTDTLYERFIC</sequence>
<proteinExistence type="predicted"/>